<sequence length="489" mass="55985">MKKTIVIGSGFGGLAIACRLKAMGHHVTVLEKLDNLGGRARTLYHNGFEYDAGPTVITAPYLLNEIFDLFDKDSRDYFNLLRVKPYYRFVFSDKSFFDYGSSLKGMLNQIKKNYSKEDAIGYLRLLKHSKRIFDTAYLKLADYPFENIQSMFPYVPELMRIKFYKSVHSSVKSYLHNENLVKALSMHPLLVGGNPYTTTSIYLLIQYLEWKWGVYYGDGGTRSIVSGFKKLFDEEGIEYMTNCEVLNINHDNKHIKTVETSEGNLDADLVVSNADPSHFYENILKIAPKKIFNKKSILKHSMGLFVFYFSTKKIYSDVQHHTIIFNKRHKELLDDIFDNKIYINDPSLYLHRPSATDKKNIQNSCDSFYVLAPVANNQSNINWNEKGEEFCQHVISILSDTVLPDLKSNLVDQFFVTPDYFENELNSFNGSGFGIQPIFRQSAYFRYSNKSQELNNLYFVGAGSHPGAGVPGVLSSAKVTEKLILKYNA</sequence>
<evidence type="ECO:0000256" key="2">
    <source>
        <dbReference type="ARBA" id="ARBA00022746"/>
    </source>
</evidence>
<dbReference type="GO" id="GO:0016117">
    <property type="term" value="P:carotenoid biosynthetic process"/>
    <property type="evidence" value="ECO:0007669"/>
    <property type="project" value="UniProtKB-KW"/>
</dbReference>
<name>A0A0U2X7D3_9BACT</name>
<reference evidence="6" key="1">
    <citation type="journal article" date="2016" name="ISME J.">
        <title>Functional metagenomic screen reveals new and diverse microbial rhodopsins.</title>
        <authorList>
            <person name="Pushkarev A."/>
            <person name="Beja O."/>
        </authorList>
    </citation>
    <scope>NUCLEOTIDE SEQUENCE</scope>
</reference>
<dbReference type="SUPFAM" id="SSF51905">
    <property type="entry name" value="FAD/NAD(P)-binding domain"/>
    <property type="match status" value="1"/>
</dbReference>
<dbReference type="InterPro" id="IPR014105">
    <property type="entry name" value="Carotenoid/retinoid_OxRdtase"/>
</dbReference>
<dbReference type="Gene3D" id="3.50.50.60">
    <property type="entry name" value="FAD/NAD(P)-binding domain"/>
    <property type="match status" value="3"/>
</dbReference>
<evidence type="ECO:0000256" key="1">
    <source>
        <dbReference type="ARBA" id="ARBA00004829"/>
    </source>
</evidence>
<dbReference type="PROSITE" id="PS51257">
    <property type="entry name" value="PROKAR_LIPOPROTEIN"/>
    <property type="match status" value="1"/>
</dbReference>
<proteinExistence type="inferred from homology"/>
<comment type="similarity">
    <text evidence="4">Belongs to the carotenoid/retinoid oxidoreductase family.</text>
</comment>
<protein>
    <submittedName>
        <fullName evidence="6">Putative phytoene dehydrogenase CrtI</fullName>
    </submittedName>
</protein>
<dbReference type="GO" id="GO:0016491">
    <property type="term" value="F:oxidoreductase activity"/>
    <property type="evidence" value="ECO:0007669"/>
    <property type="project" value="UniProtKB-KW"/>
</dbReference>
<evidence type="ECO:0000256" key="3">
    <source>
        <dbReference type="ARBA" id="ARBA00023002"/>
    </source>
</evidence>
<feature type="domain" description="Amine oxidase" evidence="5">
    <location>
        <begin position="12"/>
        <end position="478"/>
    </location>
</feature>
<evidence type="ECO:0000313" key="6">
    <source>
        <dbReference type="EMBL" id="ALS56125.1"/>
    </source>
</evidence>
<dbReference type="AlphaFoldDB" id="A0A0U2X7D3"/>
<dbReference type="EMBL" id="KT201087">
    <property type="protein sequence ID" value="ALS56125.1"/>
    <property type="molecule type" value="Genomic_DNA"/>
</dbReference>
<keyword evidence="3 4" id="KW-0560">Oxidoreductase</keyword>
<evidence type="ECO:0000256" key="4">
    <source>
        <dbReference type="RuleBase" id="RU362075"/>
    </source>
</evidence>
<comment type="pathway">
    <text evidence="1 4">Carotenoid biosynthesis.</text>
</comment>
<accession>A0A0U2X7D3</accession>
<dbReference type="NCBIfam" id="TIGR02734">
    <property type="entry name" value="crtI_fam"/>
    <property type="match status" value="1"/>
</dbReference>
<dbReference type="Pfam" id="PF01593">
    <property type="entry name" value="Amino_oxidase"/>
    <property type="match status" value="1"/>
</dbReference>
<keyword evidence="2 4" id="KW-0125">Carotenoid biosynthesis</keyword>
<evidence type="ECO:0000259" key="5">
    <source>
        <dbReference type="Pfam" id="PF01593"/>
    </source>
</evidence>
<dbReference type="InterPro" id="IPR036188">
    <property type="entry name" value="FAD/NAD-bd_sf"/>
</dbReference>
<dbReference type="PANTHER" id="PTHR43734:SF3">
    <property type="entry name" value="B-CAROTENE KETOLASE"/>
    <property type="match status" value="1"/>
</dbReference>
<dbReference type="InterPro" id="IPR002937">
    <property type="entry name" value="Amino_oxidase"/>
</dbReference>
<organism evidence="6">
    <name type="scientific">uncultured bacterium EIL5A08</name>
    <dbReference type="NCBI Taxonomy" id="1768204"/>
    <lineage>
        <taxon>Bacteria</taxon>
        <taxon>environmental samples</taxon>
    </lineage>
</organism>
<dbReference type="PANTHER" id="PTHR43734">
    <property type="entry name" value="PHYTOENE DESATURASE"/>
    <property type="match status" value="1"/>
</dbReference>